<dbReference type="AlphaFoldDB" id="A0A6H9WW44"/>
<organism evidence="3 4">
    <name type="scientific">Pseudoclavibacter endophyticus</name>
    <dbReference type="NCBI Taxonomy" id="1778590"/>
    <lineage>
        <taxon>Bacteria</taxon>
        <taxon>Bacillati</taxon>
        <taxon>Actinomycetota</taxon>
        <taxon>Actinomycetes</taxon>
        <taxon>Micrococcales</taxon>
        <taxon>Microbacteriaceae</taxon>
        <taxon>Pseudoclavibacter</taxon>
    </lineage>
</organism>
<feature type="compositionally biased region" description="Basic residues" evidence="1">
    <location>
        <begin position="129"/>
        <end position="143"/>
    </location>
</feature>
<feature type="transmembrane region" description="Helical" evidence="2">
    <location>
        <begin position="62"/>
        <end position="79"/>
    </location>
</feature>
<gene>
    <name evidence="3" type="ORF">F8O04_09505</name>
</gene>
<feature type="region of interest" description="Disordered" evidence="1">
    <location>
        <begin position="129"/>
        <end position="153"/>
    </location>
</feature>
<feature type="transmembrane region" description="Helical" evidence="2">
    <location>
        <begin position="7"/>
        <end position="25"/>
    </location>
</feature>
<protein>
    <submittedName>
        <fullName evidence="3">DUF4260 domain-containing protein</fullName>
    </submittedName>
</protein>
<keyword evidence="2" id="KW-1133">Transmembrane helix</keyword>
<dbReference type="InterPro" id="IPR025356">
    <property type="entry name" value="DUF4260"/>
</dbReference>
<evidence type="ECO:0000256" key="2">
    <source>
        <dbReference type="SAM" id="Phobius"/>
    </source>
</evidence>
<comment type="caution">
    <text evidence="3">The sequence shown here is derived from an EMBL/GenBank/DDBJ whole genome shotgun (WGS) entry which is preliminary data.</text>
</comment>
<feature type="transmembrane region" description="Helical" evidence="2">
    <location>
        <begin position="85"/>
        <end position="103"/>
    </location>
</feature>
<feature type="compositionally biased region" description="Basic and acidic residues" evidence="1">
    <location>
        <begin position="144"/>
        <end position="153"/>
    </location>
</feature>
<reference evidence="3 4" key="1">
    <citation type="submission" date="2019-09" db="EMBL/GenBank/DDBJ databases">
        <title>Phylogeny of genus Pseudoclavibacter and closely related genus.</title>
        <authorList>
            <person name="Li Y."/>
        </authorList>
    </citation>
    <scope>NUCLEOTIDE SEQUENCE [LARGE SCALE GENOMIC DNA]</scope>
    <source>
        <strain evidence="3 4">EGI 60007</strain>
    </source>
</reference>
<evidence type="ECO:0000313" key="3">
    <source>
        <dbReference type="EMBL" id="KAB1650390.1"/>
    </source>
</evidence>
<evidence type="ECO:0000256" key="1">
    <source>
        <dbReference type="SAM" id="MobiDB-lite"/>
    </source>
</evidence>
<dbReference type="Pfam" id="PF14079">
    <property type="entry name" value="DUF4260"/>
    <property type="match status" value="1"/>
</dbReference>
<sequence>MMSMTDTIQRVEAGAVAVLAVVAVVTLYPAWWWMILAAFLVFDLSMVGYIRSARAGALTYNLVHNFALPAVVSVFALVAQSWSPIASTTLGVLACAWAFHVGVDRALGYGLKLPGGFTHTHLGVIGRVHGRDHRHSSGGQRRRLSVDRSRGHR</sequence>
<accession>A0A6H9WW44</accession>
<keyword evidence="2" id="KW-0812">Transmembrane</keyword>
<dbReference type="OrthoDB" id="9813911at2"/>
<proteinExistence type="predicted"/>
<dbReference type="Proteomes" id="UP000431744">
    <property type="component" value="Unassembled WGS sequence"/>
</dbReference>
<dbReference type="EMBL" id="WBJY01000001">
    <property type="protein sequence ID" value="KAB1650390.1"/>
    <property type="molecule type" value="Genomic_DNA"/>
</dbReference>
<evidence type="ECO:0000313" key="4">
    <source>
        <dbReference type="Proteomes" id="UP000431744"/>
    </source>
</evidence>
<keyword evidence="2" id="KW-0472">Membrane</keyword>
<name>A0A6H9WW44_9MICO</name>
<keyword evidence="4" id="KW-1185">Reference proteome</keyword>